<dbReference type="Proteomes" id="UP001596220">
    <property type="component" value="Unassembled WGS sequence"/>
</dbReference>
<sequence length="279" mass="29870">MSILVTGATGTIGGAVVRQLANDGVPVKALTRNPDRADPPSGVEVVAGDLTRPDELPLTGVTAVFLVAVPGVGDPAAHMAAFLEHAHDLRKAVFLSSSAVTFERPGSYEEHQDVERVIEQSGVAWTHVRPGEFMSNKLIWARGVKADDVVRAPFPDAVGAPVHEADVAEVVVHALLREGHDGEAYTLSGPEALTHRQQAEAFARGLGRPIGFERLTYGQARAALIRDEGLPWDVAEYLMGYMAQHAEEPAVVTPDFERVTGGRGRTLARWVADHAAELT</sequence>
<proteinExistence type="predicted"/>
<name>A0ABW1P353_9PSEU</name>
<dbReference type="SUPFAM" id="SSF51735">
    <property type="entry name" value="NAD(P)-binding Rossmann-fold domains"/>
    <property type="match status" value="1"/>
</dbReference>
<gene>
    <name evidence="2" type="ORF">ACFP3R_09525</name>
</gene>
<evidence type="ECO:0000313" key="3">
    <source>
        <dbReference type="Proteomes" id="UP001596220"/>
    </source>
</evidence>
<protein>
    <submittedName>
        <fullName evidence="2">NAD(P)H-binding protein</fullName>
    </submittedName>
</protein>
<dbReference type="EMBL" id="JBHSQO010000007">
    <property type="protein sequence ID" value="MFC6089508.1"/>
    <property type="molecule type" value="Genomic_DNA"/>
</dbReference>
<dbReference type="InterPro" id="IPR036291">
    <property type="entry name" value="NAD(P)-bd_dom_sf"/>
</dbReference>
<dbReference type="InterPro" id="IPR016040">
    <property type="entry name" value="NAD(P)-bd_dom"/>
</dbReference>
<dbReference type="Gene3D" id="3.40.50.720">
    <property type="entry name" value="NAD(P)-binding Rossmann-like Domain"/>
    <property type="match status" value="1"/>
</dbReference>
<dbReference type="Pfam" id="PF13460">
    <property type="entry name" value="NAD_binding_10"/>
    <property type="match status" value="1"/>
</dbReference>
<dbReference type="PANTHER" id="PTHR43162:SF1">
    <property type="entry name" value="PRESTALK A DIFFERENTIATION PROTEIN A"/>
    <property type="match status" value="1"/>
</dbReference>
<dbReference type="Gene3D" id="3.90.25.10">
    <property type="entry name" value="UDP-galactose 4-epimerase, domain 1"/>
    <property type="match status" value="1"/>
</dbReference>
<dbReference type="RefSeq" id="WP_380634745.1">
    <property type="nucleotide sequence ID" value="NZ_JBHSQO010000007.1"/>
</dbReference>
<evidence type="ECO:0000259" key="1">
    <source>
        <dbReference type="Pfam" id="PF13460"/>
    </source>
</evidence>
<evidence type="ECO:0000313" key="2">
    <source>
        <dbReference type="EMBL" id="MFC6089508.1"/>
    </source>
</evidence>
<feature type="domain" description="NAD(P)-binding" evidence="1">
    <location>
        <begin position="7"/>
        <end position="176"/>
    </location>
</feature>
<comment type="caution">
    <text evidence="2">The sequence shown here is derived from an EMBL/GenBank/DDBJ whole genome shotgun (WGS) entry which is preliminary data.</text>
</comment>
<keyword evidence="3" id="KW-1185">Reference proteome</keyword>
<reference evidence="3" key="1">
    <citation type="journal article" date="2019" name="Int. J. Syst. Evol. Microbiol.">
        <title>The Global Catalogue of Microorganisms (GCM) 10K type strain sequencing project: providing services to taxonomists for standard genome sequencing and annotation.</title>
        <authorList>
            <consortium name="The Broad Institute Genomics Platform"/>
            <consortium name="The Broad Institute Genome Sequencing Center for Infectious Disease"/>
            <person name="Wu L."/>
            <person name="Ma J."/>
        </authorList>
    </citation>
    <scope>NUCLEOTIDE SEQUENCE [LARGE SCALE GENOMIC DNA]</scope>
    <source>
        <strain evidence="3">CGMCC 4.7246</strain>
    </source>
</reference>
<organism evidence="2 3">
    <name type="scientific">Saccharothrix lopnurensis</name>
    <dbReference type="NCBI Taxonomy" id="1670621"/>
    <lineage>
        <taxon>Bacteria</taxon>
        <taxon>Bacillati</taxon>
        <taxon>Actinomycetota</taxon>
        <taxon>Actinomycetes</taxon>
        <taxon>Pseudonocardiales</taxon>
        <taxon>Pseudonocardiaceae</taxon>
        <taxon>Saccharothrix</taxon>
    </lineage>
</organism>
<accession>A0ABW1P353</accession>
<dbReference type="PANTHER" id="PTHR43162">
    <property type="match status" value="1"/>
</dbReference>
<dbReference type="InterPro" id="IPR051604">
    <property type="entry name" value="Ergot_Alk_Oxidoreductase"/>
</dbReference>